<evidence type="ECO:0000256" key="2">
    <source>
        <dbReference type="SAM" id="Phobius"/>
    </source>
</evidence>
<dbReference type="InterPro" id="IPR010285">
    <property type="entry name" value="DNA_helicase_pif1-like_DEAD"/>
</dbReference>
<organism evidence="5 6">
    <name type="scientific">Dryococelus australis</name>
    <dbReference type="NCBI Taxonomy" id="614101"/>
    <lineage>
        <taxon>Eukaryota</taxon>
        <taxon>Metazoa</taxon>
        <taxon>Ecdysozoa</taxon>
        <taxon>Arthropoda</taxon>
        <taxon>Hexapoda</taxon>
        <taxon>Insecta</taxon>
        <taxon>Pterygota</taxon>
        <taxon>Neoptera</taxon>
        <taxon>Polyneoptera</taxon>
        <taxon>Phasmatodea</taxon>
        <taxon>Verophasmatodea</taxon>
        <taxon>Anareolatae</taxon>
        <taxon>Phasmatidae</taxon>
        <taxon>Eurycanthinae</taxon>
        <taxon>Dryococelus</taxon>
    </lineage>
</organism>
<keyword evidence="1" id="KW-0067">ATP-binding</keyword>
<keyword evidence="1" id="KW-0227">DNA damage</keyword>
<accession>A0ABQ9HWS4</accession>
<dbReference type="PANTHER" id="PTHR10492:SF57">
    <property type="entry name" value="ATP-DEPENDENT DNA HELICASE"/>
    <property type="match status" value="1"/>
</dbReference>
<gene>
    <name evidence="5" type="ORF">PR048_008320</name>
</gene>
<evidence type="ECO:0000256" key="1">
    <source>
        <dbReference type="RuleBase" id="RU363044"/>
    </source>
</evidence>
<keyword evidence="1" id="KW-0547">Nucleotide-binding</keyword>
<keyword evidence="6" id="KW-1185">Reference proteome</keyword>
<dbReference type="InterPro" id="IPR027417">
    <property type="entry name" value="P-loop_NTPase"/>
</dbReference>
<feature type="domain" description="DNA helicase Pif1-like DEAD-box helicase" evidence="3">
    <location>
        <begin position="76"/>
        <end position="269"/>
    </location>
</feature>
<feature type="domain" description="DNA helicase Pif1-like 2B" evidence="4">
    <location>
        <begin position="351"/>
        <end position="392"/>
    </location>
</feature>
<keyword evidence="1" id="KW-0378">Hydrolase</keyword>
<evidence type="ECO:0000259" key="4">
    <source>
        <dbReference type="Pfam" id="PF21530"/>
    </source>
</evidence>
<dbReference type="SUPFAM" id="SSF52540">
    <property type="entry name" value="P-loop containing nucleoside triphosphate hydrolases"/>
    <property type="match status" value="2"/>
</dbReference>
<dbReference type="Proteomes" id="UP001159363">
    <property type="component" value="Chromosome 3"/>
</dbReference>
<keyword evidence="2" id="KW-0472">Membrane</keyword>
<reference evidence="5 6" key="1">
    <citation type="submission" date="2023-02" db="EMBL/GenBank/DDBJ databases">
        <title>LHISI_Scaffold_Assembly.</title>
        <authorList>
            <person name="Stuart O.P."/>
            <person name="Cleave R."/>
            <person name="Magrath M.J.L."/>
            <person name="Mikheyev A.S."/>
        </authorList>
    </citation>
    <scope>NUCLEOTIDE SEQUENCE [LARGE SCALE GENOMIC DNA]</scope>
    <source>
        <strain evidence="5">Daus_M_001</strain>
        <tissue evidence="5">Leg muscle</tissue>
    </source>
</reference>
<dbReference type="Pfam" id="PF05970">
    <property type="entry name" value="PIF1"/>
    <property type="match status" value="1"/>
</dbReference>
<keyword evidence="2" id="KW-1133">Transmembrane helix</keyword>
<dbReference type="PANTHER" id="PTHR10492">
    <property type="match status" value="1"/>
</dbReference>
<keyword evidence="1" id="KW-0233">DNA recombination</keyword>
<dbReference type="EC" id="5.6.2.3" evidence="1"/>
<evidence type="ECO:0000313" key="6">
    <source>
        <dbReference type="Proteomes" id="UP001159363"/>
    </source>
</evidence>
<feature type="transmembrane region" description="Helical" evidence="2">
    <location>
        <begin position="91"/>
        <end position="113"/>
    </location>
</feature>
<evidence type="ECO:0000313" key="5">
    <source>
        <dbReference type="EMBL" id="KAJ8888826.1"/>
    </source>
</evidence>
<dbReference type="InterPro" id="IPR049163">
    <property type="entry name" value="Pif1-like_2B_dom"/>
</dbReference>
<keyword evidence="1" id="KW-0347">Helicase</keyword>
<name>A0ABQ9HWS4_9NEOP</name>
<comment type="cofactor">
    <cofactor evidence="1">
        <name>Mg(2+)</name>
        <dbReference type="ChEBI" id="CHEBI:18420"/>
    </cofactor>
</comment>
<dbReference type="Gene3D" id="3.40.50.300">
    <property type="entry name" value="P-loop containing nucleotide triphosphate hydrolases"/>
    <property type="match status" value="1"/>
</dbReference>
<keyword evidence="1" id="KW-0234">DNA repair</keyword>
<comment type="catalytic activity">
    <reaction evidence="1">
        <text>ATP + H2O = ADP + phosphate + H(+)</text>
        <dbReference type="Rhea" id="RHEA:13065"/>
        <dbReference type="ChEBI" id="CHEBI:15377"/>
        <dbReference type="ChEBI" id="CHEBI:15378"/>
        <dbReference type="ChEBI" id="CHEBI:30616"/>
        <dbReference type="ChEBI" id="CHEBI:43474"/>
        <dbReference type="ChEBI" id="CHEBI:456216"/>
        <dbReference type="EC" id="5.6.2.3"/>
    </reaction>
</comment>
<evidence type="ECO:0000259" key="3">
    <source>
        <dbReference type="Pfam" id="PF05970"/>
    </source>
</evidence>
<keyword evidence="2" id="KW-0812">Transmembrane</keyword>
<dbReference type="EMBL" id="JARBHB010000003">
    <property type="protein sequence ID" value="KAJ8888826.1"/>
    <property type="molecule type" value="Genomic_DNA"/>
</dbReference>
<dbReference type="Pfam" id="PF21530">
    <property type="entry name" value="Pif1_2B_dom"/>
    <property type="match status" value="1"/>
</dbReference>
<protein>
    <recommendedName>
        <fullName evidence="1">ATP-dependent DNA helicase</fullName>
        <ecNumber evidence="1">5.6.2.3</ecNumber>
    </recommendedName>
</protein>
<feature type="non-terminal residue" evidence="5">
    <location>
        <position position="398"/>
    </location>
</feature>
<comment type="caution">
    <text evidence="5">The sequence shown here is derived from an EMBL/GenBank/DDBJ whole genome shotgun (WGS) entry which is preliminary data.</text>
</comment>
<comment type="similarity">
    <text evidence="1">Belongs to the helicase family.</text>
</comment>
<proteinExistence type="inferred from homology"/>
<sequence>MSEEILNHLRATNQNPDIQFASNVYNEALVFTEDICLTTANKALVQLGMAAPNQSANDHFDRDLQRETHIDIDELAYDRIMHAITSLRGGFYFLYALGSTGKTFLISLILATIRSRKNIALAIASSGIAATLLDCGRLAHSALKLPLNMQITETPICNINKNSGMGKILQSCQLIIWDECTMTHKKHWKRFILFGGALILLSSDFRQTLPFIPRSTPADELKACLKSSVLWRHLQKLNLKTNMRVQVQHDASAECFVKQLLNIRNGKMAIDESTQCITLPTNFCKITATTDELIHKVFPNIAQNYKMNVAKNNDVNAINFSVQNEIPGEATAYKSIDTVMNQDEVLNYPTELLNSLDLPGMPPHMLTLKIGVPIILLRNINPPRLCNGTRLSLATIVR</sequence>